<feature type="compositionally biased region" description="Basic residues" evidence="1">
    <location>
        <begin position="7"/>
        <end position="19"/>
    </location>
</feature>
<accession>A0A2H0BEB3</accession>
<comment type="caution">
    <text evidence="2">The sequence shown here is derived from an EMBL/GenBank/DDBJ whole genome shotgun (WGS) entry which is preliminary data.</text>
</comment>
<gene>
    <name evidence="2" type="ORF">COX06_00235</name>
</gene>
<dbReference type="Proteomes" id="UP000229794">
    <property type="component" value="Unassembled WGS sequence"/>
</dbReference>
<proteinExistence type="predicted"/>
<dbReference type="AlphaFoldDB" id="A0A2H0BEB3"/>
<dbReference type="EMBL" id="PCST01000004">
    <property type="protein sequence ID" value="PIP55997.1"/>
    <property type="molecule type" value="Genomic_DNA"/>
</dbReference>
<feature type="region of interest" description="Disordered" evidence="1">
    <location>
        <begin position="1"/>
        <end position="22"/>
    </location>
</feature>
<evidence type="ECO:0000313" key="3">
    <source>
        <dbReference type="Proteomes" id="UP000229794"/>
    </source>
</evidence>
<protein>
    <submittedName>
        <fullName evidence="2">Uncharacterized protein</fullName>
    </submittedName>
</protein>
<sequence>MNESRTERHHRRSKSRGGKNNRLNISYLPHIKHVAWHILFGDMDVDSIVEEINKSFIDPDYRLVVKSRNNLQHSQNFFRNGNRYSGLPFAKEVNKDG</sequence>
<reference evidence="2 3" key="1">
    <citation type="submission" date="2017-09" db="EMBL/GenBank/DDBJ databases">
        <title>Depth-based differentiation of microbial function through sediment-hosted aquifers and enrichment of novel symbionts in the deep terrestrial subsurface.</title>
        <authorList>
            <person name="Probst A.J."/>
            <person name="Ladd B."/>
            <person name="Jarett J.K."/>
            <person name="Geller-Mcgrath D.E."/>
            <person name="Sieber C.M."/>
            <person name="Emerson J.B."/>
            <person name="Anantharaman K."/>
            <person name="Thomas B.C."/>
            <person name="Malmstrom R."/>
            <person name="Stieglmeier M."/>
            <person name="Klingl A."/>
            <person name="Woyke T."/>
            <person name="Ryan C.M."/>
            <person name="Banfield J.F."/>
        </authorList>
    </citation>
    <scope>NUCLEOTIDE SEQUENCE [LARGE SCALE GENOMIC DNA]</scope>
    <source>
        <strain evidence="2">CG22_combo_CG10-13_8_21_14_all_42_17</strain>
    </source>
</reference>
<evidence type="ECO:0000313" key="2">
    <source>
        <dbReference type="EMBL" id="PIP55997.1"/>
    </source>
</evidence>
<name>A0A2H0BEB3_9BACT</name>
<evidence type="ECO:0000256" key="1">
    <source>
        <dbReference type="SAM" id="MobiDB-lite"/>
    </source>
</evidence>
<organism evidence="2 3">
    <name type="scientific">Candidatus Zambryskibacteria bacterium CG22_combo_CG10-13_8_21_14_all_42_17</name>
    <dbReference type="NCBI Taxonomy" id="1975118"/>
    <lineage>
        <taxon>Bacteria</taxon>
        <taxon>Candidatus Zambryskiibacteriota</taxon>
    </lineage>
</organism>